<evidence type="ECO:0000259" key="3">
    <source>
        <dbReference type="PROSITE" id="PS51186"/>
    </source>
</evidence>
<gene>
    <name evidence="4" type="ORF">IW245_002789</name>
</gene>
<dbReference type="SUPFAM" id="SSF55729">
    <property type="entry name" value="Acyl-CoA N-acyltransferases (Nat)"/>
    <property type="match status" value="2"/>
</dbReference>
<dbReference type="Proteomes" id="UP000622552">
    <property type="component" value="Unassembled WGS sequence"/>
</dbReference>
<comment type="caution">
    <text evidence="4">The sequence shown here is derived from an EMBL/GenBank/DDBJ whole genome shotgun (WGS) entry which is preliminary data.</text>
</comment>
<proteinExistence type="predicted"/>
<dbReference type="PROSITE" id="PS51257">
    <property type="entry name" value="PROKAR_LIPOPROTEIN"/>
    <property type="match status" value="1"/>
</dbReference>
<keyword evidence="1" id="KW-0808">Transferase</keyword>
<feature type="domain" description="N-acetyltransferase" evidence="3">
    <location>
        <begin position="160"/>
        <end position="302"/>
    </location>
</feature>
<evidence type="ECO:0000256" key="2">
    <source>
        <dbReference type="ARBA" id="ARBA00023315"/>
    </source>
</evidence>
<dbReference type="InterPro" id="IPR000182">
    <property type="entry name" value="GNAT_dom"/>
</dbReference>
<dbReference type="PANTHER" id="PTHR43420:SF47">
    <property type="entry name" value="N-ACETYLTRANSFERASE DOMAIN-CONTAINING PROTEIN"/>
    <property type="match status" value="1"/>
</dbReference>
<dbReference type="GO" id="GO:0016747">
    <property type="term" value="F:acyltransferase activity, transferring groups other than amino-acyl groups"/>
    <property type="evidence" value="ECO:0007669"/>
    <property type="project" value="InterPro"/>
</dbReference>
<dbReference type="Gene3D" id="3.40.630.30">
    <property type="match status" value="1"/>
</dbReference>
<reference evidence="4" key="1">
    <citation type="submission" date="2020-11" db="EMBL/GenBank/DDBJ databases">
        <title>Sequencing the genomes of 1000 actinobacteria strains.</title>
        <authorList>
            <person name="Klenk H.-P."/>
        </authorList>
    </citation>
    <scope>NUCLEOTIDE SEQUENCE</scope>
    <source>
        <strain evidence="4">DSM 45356</strain>
    </source>
</reference>
<organism evidence="4 5">
    <name type="scientific">Longispora fulva</name>
    <dbReference type="NCBI Taxonomy" id="619741"/>
    <lineage>
        <taxon>Bacteria</taxon>
        <taxon>Bacillati</taxon>
        <taxon>Actinomycetota</taxon>
        <taxon>Actinomycetes</taxon>
        <taxon>Micromonosporales</taxon>
        <taxon>Micromonosporaceae</taxon>
        <taxon>Longispora</taxon>
    </lineage>
</organism>
<dbReference type="PROSITE" id="PS51186">
    <property type="entry name" value="GNAT"/>
    <property type="match status" value="2"/>
</dbReference>
<protein>
    <submittedName>
        <fullName evidence="4">GNAT superfamily N-acetyltransferase</fullName>
    </submittedName>
</protein>
<accession>A0A8J7GFS8</accession>
<dbReference type="RefSeq" id="WP_233473001.1">
    <property type="nucleotide sequence ID" value="NZ_BONS01000016.1"/>
</dbReference>
<evidence type="ECO:0000313" key="4">
    <source>
        <dbReference type="EMBL" id="MBG6136595.1"/>
    </source>
</evidence>
<dbReference type="InterPro" id="IPR050680">
    <property type="entry name" value="YpeA/RimI_acetyltransf"/>
</dbReference>
<dbReference type="PANTHER" id="PTHR43420">
    <property type="entry name" value="ACETYLTRANSFERASE"/>
    <property type="match status" value="1"/>
</dbReference>
<evidence type="ECO:0000313" key="5">
    <source>
        <dbReference type="Proteomes" id="UP000622552"/>
    </source>
</evidence>
<name>A0A8J7GFS8_9ACTN</name>
<evidence type="ECO:0000256" key="1">
    <source>
        <dbReference type="ARBA" id="ARBA00022679"/>
    </source>
</evidence>
<dbReference type="CDD" id="cd04301">
    <property type="entry name" value="NAT_SF"/>
    <property type="match status" value="2"/>
</dbReference>
<dbReference type="EMBL" id="JADOUF010000001">
    <property type="protein sequence ID" value="MBG6136595.1"/>
    <property type="molecule type" value="Genomic_DNA"/>
</dbReference>
<sequence>MLQRVAMPAGYRTRPSALTDVPAISALVVSCERDVLGWTETDAAAVAAVFARPGFDPATHTLLVYDETDALVAWAWVKQRCGVEVHPGHRGRGLGSALLSWIEAKAGADDAAQLTQTVAKGDEAAVALLRTRGFDPIVVNWRLEIAWTAEPEVPDPPVGIVVRSFRSGDGPAAHRLLEDAFGEWNQRRRSYEEWAVLTVERASFAPDASPVAFAGDQMVGAVLALEVPGSAEGFVERLAVRRDYRGRGIARLLLQDTFRGFHRNGRRSCALWTHSRTGALTLYERVGMSVARSTTVYAKSLKNS</sequence>
<dbReference type="AlphaFoldDB" id="A0A8J7GFS8"/>
<dbReference type="Pfam" id="PF00583">
    <property type="entry name" value="Acetyltransf_1"/>
    <property type="match status" value="2"/>
</dbReference>
<feature type="domain" description="N-acetyltransferase" evidence="3">
    <location>
        <begin position="11"/>
        <end position="154"/>
    </location>
</feature>
<dbReference type="InterPro" id="IPR016181">
    <property type="entry name" value="Acyl_CoA_acyltransferase"/>
</dbReference>
<keyword evidence="5" id="KW-1185">Reference proteome</keyword>
<keyword evidence="2" id="KW-0012">Acyltransferase</keyword>